<evidence type="ECO:0000313" key="3">
    <source>
        <dbReference type="Proteomes" id="UP000325372"/>
    </source>
</evidence>
<protein>
    <recommendedName>
        <fullName evidence="4">Sn-glycerol-3-phosphate transporter</fullName>
    </recommendedName>
</protein>
<dbReference type="EMBL" id="VYXP01000010">
    <property type="protein sequence ID" value="KAA9129880.1"/>
    <property type="molecule type" value="Genomic_DNA"/>
</dbReference>
<accession>A0A5N0T477</accession>
<keyword evidence="3" id="KW-1185">Reference proteome</keyword>
<sequence length="173" mass="19810">MNRRSRLVRATLLLATLMFTAPALADDWFPSVDWSVDHWRFQTSLYTKHFDPDPEHDNTQGLINFEAWNKDGYHAGFAWFDNSFGQDSQYLYVGKAWELGKPDHFYWRVTAGLLHGYKDEYEDKIPLNSLGVAPAIVPTLGYRYKRVFAEYQQLGLAAGMLTAGFTFGVKGSE</sequence>
<organism evidence="2 3">
    <name type="scientific">Marinihelvus fidelis</name>
    <dbReference type="NCBI Taxonomy" id="2613842"/>
    <lineage>
        <taxon>Bacteria</taxon>
        <taxon>Pseudomonadati</taxon>
        <taxon>Pseudomonadota</taxon>
        <taxon>Gammaproteobacteria</taxon>
        <taxon>Chromatiales</taxon>
        <taxon>Wenzhouxiangellaceae</taxon>
        <taxon>Marinihelvus</taxon>
    </lineage>
</organism>
<dbReference type="AlphaFoldDB" id="A0A5N0T477"/>
<feature type="signal peptide" evidence="1">
    <location>
        <begin position="1"/>
        <end position="25"/>
    </location>
</feature>
<evidence type="ECO:0008006" key="4">
    <source>
        <dbReference type="Google" id="ProtNLM"/>
    </source>
</evidence>
<reference evidence="2 3" key="1">
    <citation type="submission" date="2019-09" db="EMBL/GenBank/DDBJ databases">
        <title>Wenzhouxiangella sp. Genome sequencing and assembly.</title>
        <authorList>
            <person name="Zhang R."/>
        </authorList>
    </citation>
    <scope>NUCLEOTIDE SEQUENCE [LARGE SCALE GENOMIC DNA]</scope>
    <source>
        <strain evidence="2 3">W260</strain>
    </source>
</reference>
<dbReference type="Proteomes" id="UP000325372">
    <property type="component" value="Unassembled WGS sequence"/>
</dbReference>
<evidence type="ECO:0000313" key="2">
    <source>
        <dbReference type="EMBL" id="KAA9129880.1"/>
    </source>
</evidence>
<keyword evidence="1" id="KW-0732">Signal</keyword>
<evidence type="ECO:0000256" key="1">
    <source>
        <dbReference type="SAM" id="SignalP"/>
    </source>
</evidence>
<name>A0A5N0T477_9GAMM</name>
<comment type="caution">
    <text evidence="2">The sequence shown here is derived from an EMBL/GenBank/DDBJ whole genome shotgun (WGS) entry which is preliminary data.</text>
</comment>
<gene>
    <name evidence="2" type="ORF">F3N42_13955</name>
</gene>
<feature type="chain" id="PRO_5024400577" description="Sn-glycerol-3-phosphate transporter" evidence="1">
    <location>
        <begin position="26"/>
        <end position="173"/>
    </location>
</feature>
<proteinExistence type="predicted"/>
<dbReference type="RefSeq" id="WP_150865109.1">
    <property type="nucleotide sequence ID" value="NZ_VYXP01000010.1"/>
</dbReference>